<dbReference type="VEuPathDB" id="MicrosporidiaDB:HERIO_979"/>
<evidence type="ECO:0000259" key="7">
    <source>
        <dbReference type="Pfam" id="PF17917"/>
    </source>
</evidence>
<dbReference type="Gene3D" id="3.10.20.370">
    <property type="match status" value="1"/>
</dbReference>
<proteinExistence type="predicted"/>
<evidence type="ECO:0000256" key="6">
    <source>
        <dbReference type="ARBA" id="ARBA00022918"/>
    </source>
</evidence>
<sequence length="311" mass="36486">MLIHPDYTKQFELYTDASDIGLSALLFQKQNLIATYSYKLLPAEKNYTTVEKELLAIVKGLKHFYNMIWGYSIIVYTDSKNLTFIESPSNQRIAYWKLLLSEFNLTFKHIDVCKNTAANFMSRFVTSKKLYNTFYTLTEYSGSLISIDDVISWQLPISKNSIKIKGLKIKKFNGDDITITKDSKIFIPQERIKDFITKIHNIIIHPGSTRLYNTIKRYYYGDLLKKIEEFTNNCIKCQVSKNYIRKISSNFHLNQKEFNDIVATDLVEPYKLDKFTEGEGKVYILTLIDIHIRLVAYMLLRRLHLKIFLLQ</sequence>
<dbReference type="Pfam" id="PF17917">
    <property type="entry name" value="RT_RNaseH"/>
    <property type="match status" value="1"/>
</dbReference>
<comment type="caution">
    <text evidence="9">The sequence shown here is derived from an EMBL/GenBank/DDBJ whole genome shotgun (WGS) entry which is preliminary data.</text>
</comment>
<dbReference type="SUPFAM" id="SSF56672">
    <property type="entry name" value="DNA/RNA polymerases"/>
    <property type="match status" value="1"/>
</dbReference>
<dbReference type="InterPro" id="IPR050951">
    <property type="entry name" value="Retrovirus_Pol_polyprotein"/>
</dbReference>
<gene>
    <name evidence="9" type="primary">TF29</name>
    <name evidence="9" type="ORF">A0H76_435</name>
</gene>
<keyword evidence="1" id="KW-0808">Transferase</keyword>
<dbReference type="PANTHER" id="PTHR37984:SF5">
    <property type="entry name" value="PROTEIN NYNRIN-LIKE"/>
    <property type="match status" value="1"/>
</dbReference>
<feature type="domain" description="Reverse transcriptase RNase H-like" evidence="7">
    <location>
        <begin position="6"/>
        <end position="103"/>
    </location>
</feature>
<evidence type="ECO:0000313" key="9">
    <source>
        <dbReference type="EMBL" id="ORE00503.1"/>
    </source>
</evidence>
<dbReference type="GO" id="GO:0004519">
    <property type="term" value="F:endonuclease activity"/>
    <property type="evidence" value="ECO:0007669"/>
    <property type="project" value="UniProtKB-KW"/>
</dbReference>
<reference evidence="9 10" key="1">
    <citation type="journal article" date="2017" name="Environ. Microbiol.">
        <title>Decay of the glycolytic pathway and adaptation to intranuclear parasitism within Enterocytozoonidae microsporidia.</title>
        <authorList>
            <person name="Wiredu Boakye D."/>
            <person name="Jaroenlak P."/>
            <person name="Prachumwat A."/>
            <person name="Williams T.A."/>
            <person name="Bateman K.S."/>
            <person name="Itsathitphaisarn O."/>
            <person name="Sritunyalucksana K."/>
            <person name="Paszkiewicz K.H."/>
            <person name="Moore K.A."/>
            <person name="Stentiford G.D."/>
            <person name="Williams B.A."/>
        </authorList>
    </citation>
    <scope>NUCLEOTIDE SEQUENCE [LARGE SCALE GENOMIC DNA]</scope>
    <source>
        <strain evidence="10">canceri</strain>
    </source>
</reference>
<dbReference type="VEuPathDB" id="MicrosporidiaDB:A0H76_435"/>
<dbReference type="GO" id="GO:0016787">
    <property type="term" value="F:hydrolase activity"/>
    <property type="evidence" value="ECO:0007669"/>
    <property type="project" value="UniProtKB-KW"/>
</dbReference>
<evidence type="ECO:0000259" key="8">
    <source>
        <dbReference type="Pfam" id="PF17921"/>
    </source>
</evidence>
<evidence type="ECO:0000256" key="2">
    <source>
        <dbReference type="ARBA" id="ARBA00022695"/>
    </source>
</evidence>
<feature type="domain" description="Integrase zinc-binding" evidence="8">
    <location>
        <begin position="187"/>
        <end position="242"/>
    </location>
</feature>
<name>A0A1X0QL50_9MICR</name>
<accession>A0A1X0QL50</accession>
<dbReference type="InterPro" id="IPR041588">
    <property type="entry name" value="Integrase_H2C2"/>
</dbReference>
<dbReference type="GO" id="GO:0003964">
    <property type="term" value="F:RNA-directed DNA polymerase activity"/>
    <property type="evidence" value="ECO:0007669"/>
    <property type="project" value="UniProtKB-KW"/>
</dbReference>
<evidence type="ECO:0000256" key="5">
    <source>
        <dbReference type="ARBA" id="ARBA00022801"/>
    </source>
</evidence>
<dbReference type="AlphaFoldDB" id="A0A1X0QL50"/>
<evidence type="ECO:0000256" key="3">
    <source>
        <dbReference type="ARBA" id="ARBA00022722"/>
    </source>
</evidence>
<dbReference type="PANTHER" id="PTHR37984">
    <property type="entry name" value="PROTEIN CBG26694"/>
    <property type="match status" value="1"/>
</dbReference>
<dbReference type="InterPro" id="IPR041373">
    <property type="entry name" value="RT_RNaseH"/>
</dbReference>
<keyword evidence="3" id="KW-0540">Nuclease</keyword>
<dbReference type="CDD" id="cd09274">
    <property type="entry name" value="RNase_HI_RT_Ty3"/>
    <property type="match status" value="1"/>
</dbReference>
<dbReference type="Pfam" id="PF17921">
    <property type="entry name" value="Integrase_H2C2"/>
    <property type="match status" value="1"/>
</dbReference>
<evidence type="ECO:0000256" key="1">
    <source>
        <dbReference type="ARBA" id="ARBA00022679"/>
    </source>
</evidence>
<keyword evidence="4" id="KW-0255">Endonuclease</keyword>
<dbReference type="Proteomes" id="UP000192501">
    <property type="component" value="Unassembled WGS sequence"/>
</dbReference>
<keyword evidence="2" id="KW-0548">Nucleotidyltransferase</keyword>
<organism evidence="9 10">
    <name type="scientific">Hepatospora eriocheir</name>
    <dbReference type="NCBI Taxonomy" id="1081669"/>
    <lineage>
        <taxon>Eukaryota</taxon>
        <taxon>Fungi</taxon>
        <taxon>Fungi incertae sedis</taxon>
        <taxon>Microsporidia</taxon>
        <taxon>Hepatosporidae</taxon>
        <taxon>Hepatospora</taxon>
    </lineage>
</organism>
<dbReference type="Gene3D" id="1.10.340.70">
    <property type="match status" value="1"/>
</dbReference>
<evidence type="ECO:0000313" key="10">
    <source>
        <dbReference type="Proteomes" id="UP000192501"/>
    </source>
</evidence>
<keyword evidence="5" id="KW-0378">Hydrolase</keyword>
<protein>
    <submittedName>
        <fullName evidence="9">TF29</fullName>
    </submittedName>
</protein>
<keyword evidence="6" id="KW-0695">RNA-directed DNA polymerase</keyword>
<dbReference type="EMBL" id="LTAI01000014">
    <property type="protein sequence ID" value="ORE00503.1"/>
    <property type="molecule type" value="Genomic_DNA"/>
</dbReference>
<dbReference type="InterPro" id="IPR043502">
    <property type="entry name" value="DNA/RNA_pol_sf"/>
</dbReference>
<evidence type="ECO:0000256" key="4">
    <source>
        <dbReference type="ARBA" id="ARBA00022759"/>
    </source>
</evidence>